<evidence type="ECO:0000256" key="3">
    <source>
        <dbReference type="SAM" id="SignalP"/>
    </source>
</evidence>
<feature type="signal peptide" evidence="3">
    <location>
        <begin position="1"/>
        <end position="23"/>
    </location>
</feature>
<organism evidence="4 5">
    <name type="scientific">Streptosporangium pseudovulgare</name>
    <dbReference type="NCBI Taxonomy" id="35765"/>
    <lineage>
        <taxon>Bacteria</taxon>
        <taxon>Bacillati</taxon>
        <taxon>Actinomycetota</taxon>
        <taxon>Actinomycetes</taxon>
        <taxon>Streptosporangiales</taxon>
        <taxon>Streptosporangiaceae</taxon>
        <taxon>Streptosporangium</taxon>
    </lineage>
</organism>
<protein>
    <submittedName>
        <fullName evidence="4">Uncharacterized protein</fullName>
    </submittedName>
</protein>
<evidence type="ECO:0000256" key="2">
    <source>
        <dbReference type="SAM" id="Phobius"/>
    </source>
</evidence>
<dbReference type="Proteomes" id="UP000611554">
    <property type="component" value="Unassembled WGS sequence"/>
</dbReference>
<comment type="caution">
    <text evidence="4">The sequence shown here is derived from an EMBL/GenBank/DDBJ whole genome shotgun (WGS) entry which is preliminary data.</text>
</comment>
<keyword evidence="5" id="KW-1185">Reference proteome</keyword>
<feature type="transmembrane region" description="Helical" evidence="2">
    <location>
        <begin position="282"/>
        <end position="302"/>
    </location>
</feature>
<dbReference type="RefSeq" id="WP_189249137.1">
    <property type="nucleotide sequence ID" value="NZ_BMQJ01000014.1"/>
</dbReference>
<evidence type="ECO:0000256" key="1">
    <source>
        <dbReference type="SAM" id="MobiDB-lite"/>
    </source>
</evidence>
<keyword evidence="2" id="KW-0472">Membrane</keyword>
<feature type="chain" id="PRO_5047007047" evidence="3">
    <location>
        <begin position="24"/>
        <end position="328"/>
    </location>
</feature>
<feature type="compositionally biased region" description="Low complexity" evidence="1">
    <location>
        <begin position="143"/>
        <end position="176"/>
    </location>
</feature>
<sequence length="328" mass="32660">MRTAISAGALVLALTGALPLASAAPAGAAAWPAQPGCERRGPLGGVTGGLCDTLGAVGDTLGTVGDTVGKAVDGVGKTVDGVVDRAAETVDTGRFGVAAETTTGTGDSRLGVEADVGVTTGIRTGAGAETSGSTSRSAGPGEDPSTPGDGAAGPATAAPRDSTGACAPAASSGCADPAERSVRKPPSHEARPTARPLPRPSRSGDPEQAVRRDAPSGPVRPTAVPSVHDTGSGPVTAEPSPPVADPEAPRVELLWPGAGMRELRDRMPADRPVKPTRSSDPAGTALTIVLLVVAILAVRLLYVRRGGESMPFEPLRLGRHRTASASRL</sequence>
<gene>
    <name evidence="4" type="ORF">GCM10010140_52620</name>
</gene>
<feature type="compositionally biased region" description="Basic and acidic residues" evidence="1">
    <location>
        <begin position="202"/>
        <end position="214"/>
    </location>
</feature>
<keyword evidence="2" id="KW-1133">Transmembrane helix</keyword>
<feature type="compositionally biased region" description="Basic and acidic residues" evidence="1">
    <location>
        <begin position="177"/>
        <end position="192"/>
    </location>
</feature>
<keyword evidence="3" id="KW-0732">Signal</keyword>
<evidence type="ECO:0000313" key="4">
    <source>
        <dbReference type="EMBL" id="GGQ15802.1"/>
    </source>
</evidence>
<keyword evidence="2" id="KW-0812">Transmembrane</keyword>
<feature type="region of interest" description="Disordered" evidence="1">
    <location>
        <begin position="121"/>
        <end position="279"/>
    </location>
</feature>
<name>A0ABQ2RAC7_9ACTN</name>
<feature type="compositionally biased region" description="Basic and acidic residues" evidence="1">
    <location>
        <begin position="261"/>
        <end position="273"/>
    </location>
</feature>
<reference evidence="5" key="1">
    <citation type="journal article" date="2019" name="Int. J. Syst. Evol. Microbiol.">
        <title>The Global Catalogue of Microorganisms (GCM) 10K type strain sequencing project: providing services to taxonomists for standard genome sequencing and annotation.</title>
        <authorList>
            <consortium name="The Broad Institute Genomics Platform"/>
            <consortium name="The Broad Institute Genome Sequencing Center for Infectious Disease"/>
            <person name="Wu L."/>
            <person name="Ma J."/>
        </authorList>
    </citation>
    <scope>NUCLEOTIDE SEQUENCE [LARGE SCALE GENOMIC DNA]</scope>
    <source>
        <strain evidence="5">JCM 3115</strain>
    </source>
</reference>
<evidence type="ECO:0000313" key="5">
    <source>
        <dbReference type="Proteomes" id="UP000611554"/>
    </source>
</evidence>
<accession>A0ABQ2RAC7</accession>
<proteinExistence type="predicted"/>
<dbReference type="EMBL" id="BMQJ01000014">
    <property type="protein sequence ID" value="GGQ15802.1"/>
    <property type="molecule type" value="Genomic_DNA"/>
</dbReference>